<keyword evidence="1" id="KW-1133">Transmembrane helix</keyword>
<sequence length="71" mass="7816">MTIGGSVSLNSLRGKRVMRCCRDALTSRGPSLFVESSPFSCAPKLFSVPIFRLFTVNVLEISALFLFIAEM</sequence>
<reference evidence="2" key="2">
    <citation type="journal article" date="2015" name="Fish Shellfish Immunol.">
        <title>Early steps in the European eel (Anguilla anguilla)-Vibrio vulnificus interaction in the gills: Role of the RtxA13 toxin.</title>
        <authorList>
            <person name="Callol A."/>
            <person name="Pajuelo D."/>
            <person name="Ebbesson L."/>
            <person name="Teles M."/>
            <person name="MacKenzie S."/>
            <person name="Amaro C."/>
        </authorList>
    </citation>
    <scope>NUCLEOTIDE SEQUENCE</scope>
</reference>
<dbReference type="EMBL" id="GBXM01004756">
    <property type="protein sequence ID" value="JAI03822.1"/>
    <property type="molecule type" value="Transcribed_RNA"/>
</dbReference>
<keyword evidence="1" id="KW-0812">Transmembrane</keyword>
<dbReference type="AlphaFoldDB" id="A0A0E9XN46"/>
<keyword evidence="1" id="KW-0472">Membrane</keyword>
<evidence type="ECO:0000256" key="1">
    <source>
        <dbReference type="SAM" id="Phobius"/>
    </source>
</evidence>
<organism evidence="2">
    <name type="scientific">Anguilla anguilla</name>
    <name type="common">European freshwater eel</name>
    <name type="synonym">Muraena anguilla</name>
    <dbReference type="NCBI Taxonomy" id="7936"/>
    <lineage>
        <taxon>Eukaryota</taxon>
        <taxon>Metazoa</taxon>
        <taxon>Chordata</taxon>
        <taxon>Craniata</taxon>
        <taxon>Vertebrata</taxon>
        <taxon>Euteleostomi</taxon>
        <taxon>Actinopterygii</taxon>
        <taxon>Neopterygii</taxon>
        <taxon>Teleostei</taxon>
        <taxon>Anguilliformes</taxon>
        <taxon>Anguillidae</taxon>
        <taxon>Anguilla</taxon>
    </lineage>
</organism>
<accession>A0A0E9XN46</accession>
<protein>
    <submittedName>
        <fullName evidence="2">Uncharacterized protein</fullName>
    </submittedName>
</protein>
<name>A0A0E9XN46_ANGAN</name>
<evidence type="ECO:0000313" key="2">
    <source>
        <dbReference type="EMBL" id="JAI03822.1"/>
    </source>
</evidence>
<proteinExistence type="predicted"/>
<reference evidence="2" key="1">
    <citation type="submission" date="2014-11" db="EMBL/GenBank/DDBJ databases">
        <authorList>
            <person name="Amaro Gonzalez C."/>
        </authorList>
    </citation>
    <scope>NUCLEOTIDE SEQUENCE</scope>
</reference>
<feature type="transmembrane region" description="Helical" evidence="1">
    <location>
        <begin position="50"/>
        <end position="69"/>
    </location>
</feature>